<reference evidence="3" key="1">
    <citation type="submission" date="2022-12" db="EMBL/GenBank/DDBJ databases">
        <title>Paracoccus sp. EF6 isolated from a lake water.</title>
        <authorList>
            <person name="Liu H."/>
        </authorList>
    </citation>
    <scope>NUCLEOTIDE SEQUENCE</scope>
    <source>
        <strain evidence="3">EF6</strain>
    </source>
</reference>
<dbReference type="Pfam" id="PF08484">
    <property type="entry name" value="Methyltransf_14"/>
    <property type="match status" value="1"/>
</dbReference>
<dbReference type="EMBL" id="JAPTYD010000002">
    <property type="protein sequence ID" value="MCZ0960640.1"/>
    <property type="molecule type" value="Genomic_DNA"/>
</dbReference>
<evidence type="ECO:0000259" key="1">
    <source>
        <dbReference type="Pfam" id="PF08421"/>
    </source>
</evidence>
<dbReference type="RefSeq" id="WP_268940631.1">
    <property type="nucleotide sequence ID" value="NZ_JAPTYD010000002.1"/>
</dbReference>
<dbReference type="Gene3D" id="6.20.50.110">
    <property type="entry name" value="Methyltransferase, zinc-binding domain"/>
    <property type="match status" value="1"/>
</dbReference>
<dbReference type="PANTHER" id="PTHR43861">
    <property type="entry name" value="TRANS-ACONITATE 2-METHYLTRANSFERASE-RELATED"/>
    <property type="match status" value="1"/>
</dbReference>
<dbReference type="SUPFAM" id="SSF53335">
    <property type="entry name" value="S-adenosyl-L-methionine-dependent methyltransferases"/>
    <property type="match status" value="1"/>
</dbReference>
<dbReference type="InterPro" id="IPR013691">
    <property type="entry name" value="MeTrfase_14"/>
</dbReference>
<dbReference type="Pfam" id="PF08421">
    <property type="entry name" value="Methyltransf_13"/>
    <property type="match status" value="1"/>
</dbReference>
<sequence>MNDMTGPAARPSTLVHCRTCGSDRLKLFLAMGDHPPANMFLRPEELDQPHKAWPLNAQACLDCGLIQVADQVPADYYRHYLYVPSGAATMHDHFSGLADVLMDRAGKNGLIVDIGCNDGLMLGFAAKKGARVLGVDPAANIAPMAEARGVPVHIAYFSPRVAAEIRETHGPAAVISATNTFNHIDDLTGFVEGVMTLLADDGVFVVEVPWAKEIIEKNQFDNVYHEHISELSLRSMVELGKRTGLEVVDVDLLPVHAGSLRVFMRRPGKEPVSDRVTDFLAQEDAAGVRDTAAYDRFGERAQEAKRDLLAMLDDLKGKGARIAGYGAPAKGNTILNFYNIGPDRLDYLVDRNPLKHGTYSPGMQIEIRPVEAIEDETPDYLLVLAWNFFDEIRSQLADYEAAGGRFIVPLPTPKVIGQD</sequence>
<keyword evidence="3" id="KW-0489">Methyltransferase</keyword>
<comment type="caution">
    <text evidence="3">The sequence shown here is derived from an EMBL/GenBank/DDBJ whole genome shotgun (WGS) entry which is preliminary data.</text>
</comment>
<keyword evidence="3" id="KW-0808">Transferase</keyword>
<dbReference type="InterPro" id="IPR038576">
    <property type="entry name" value="Methyltransf_Zn-bd_dom_put_sf"/>
</dbReference>
<evidence type="ECO:0000259" key="2">
    <source>
        <dbReference type="Pfam" id="PF08484"/>
    </source>
</evidence>
<feature type="domain" description="Methyltransferase putative zinc binding" evidence="1">
    <location>
        <begin position="17"/>
        <end position="75"/>
    </location>
</feature>
<dbReference type="Gene3D" id="3.40.50.720">
    <property type="entry name" value="NAD(P)-binding Rossmann-like Domain"/>
    <property type="match status" value="1"/>
</dbReference>
<feature type="domain" description="C-methyltransferase" evidence="2">
    <location>
        <begin position="254"/>
        <end position="411"/>
    </location>
</feature>
<evidence type="ECO:0000313" key="3">
    <source>
        <dbReference type="EMBL" id="MCZ0960640.1"/>
    </source>
</evidence>
<dbReference type="InterPro" id="IPR013630">
    <property type="entry name" value="Methyltransf_Zn-bd_dom_put"/>
</dbReference>
<proteinExistence type="predicted"/>
<gene>
    <name evidence="3" type="ORF">OU682_03285</name>
</gene>
<evidence type="ECO:0000313" key="4">
    <source>
        <dbReference type="Proteomes" id="UP001149822"/>
    </source>
</evidence>
<dbReference type="Pfam" id="PF13489">
    <property type="entry name" value="Methyltransf_23"/>
    <property type="match status" value="1"/>
</dbReference>
<dbReference type="Gene3D" id="3.40.50.150">
    <property type="entry name" value="Vaccinia Virus protein VP39"/>
    <property type="match status" value="1"/>
</dbReference>
<protein>
    <submittedName>
        <fullName evidence="3">Class I SAM-dependent methyltransferase</fullName>
    </submittedName>
</protein>
<organism evidence="3 4">
    <name type="scientific">Paracoccus benzoatiresistens</name>
    <dbReference type="NCBI Taxonomy" id="2997341"/>
    <lineage>
        <taxon>Bacteria</taxon>
        <taxon>Pseudomonadati</taxon>
        <taxon>Pseudomonadota</taxon>
        <taxon>Alphaproteobacteria</taxon>
        <taxon>Rhodobacterales</taxon>
        <taxon>Paracoccaceae</taxon>
        <taxon>Paracoccus</taxon>
    </lineage>
</organism>
<accession>A0ABT4J0K0</accession>
<dbReference type="InterPro" id="IPR029063">
    <property type="entry name" value="SAM-dependent_MTases_sf"/>
</dbReference>
<dbReference type="GO" id="GO:0008168">
    <property type="term" value="F:methyltransferase activity"/>
    <property type="evidence" value="ECO:0007669"/>
    <property type="project" value="UniProtKB-KW"/>
</dbReference>
<name>A0ABT4J0K0_9RHOB</name>
<dbReference type="Proteomes" id="UP001149822">
    <property type="component" value="Unassembled WGS sequence"/>
</dbReference>
<keyword evidence="4" id="KW-1185">Reference proteome</keyword>
<dbReference type="PANTHER" id="PTHR43861:SF5">
    <property type="entry name" value="BLL5978 PROTEIN"/>
    <property type="match status" value="1"/>
</dbReference>
<dbReference type="Gene3D" id="6.10.250.3100">
    <property type="match status" value="1"/>
</dbReference>
<dbReference type="GO" id="GO:0032259">
    <property type="term" value="P:methylation"/>
    <property type="evidence" value="ECO:0007669"/>
    <property type="project" value="UniProtKB-KW"/>
</dbReference>
<dbReference type="CDD" id="cd02440">
    <property type="entry name" value="AdoMet_MTases"/>
    <property type="match status" value="1"/>
</dbReference>